<comment type="caution">
    <text evidence="3">The sequence shown here is derived from an EMBL/GenBank/DDBJ whole genome shotgun (WGS) entry which is preliminary data.</text>
</comment>
<dbReference type="RefSeq" id="WP_207674958.1">
    <property type="nucleotide sequence ID" value="NZ_JAFREM010000029.1"/>
</dbReference>
<keyword evidence="4" id="KW-1185">Reference proteome</keyword>
<evidence type="ECO:0008006" key="5">
    <source>
        <dbReference type="Google" id="ProtNLM"/>
    </source>
</evidence>
<evidence type="ECO:0000256" key="2">
    <source>
        <dbReference type="SAM" id="SignalP"/>
    </source>
</evidence>
<organism evidence="3 4">
    <name type="scientific">Candidatus Enterococcus moelleringii</name>
    <dbReference type="NCBI Taxonomy" id="2815325"/>
    <lineage>
        <taxon>Bacteria</taxon>
        <taxon>Bacillati</taxon>
        <taxon>Bacillota</taxon>
        <taxon>Bacilli</taxon>
        <taxon>Lactobacillales</taxon>
        <taxon>Enterococcaceae</taxon>
        <taxon>Enterococcus</taxon>
    </lineage>
</organism>
<keyword evidence="2" id="KW-0732">Signal</keyword>
<protein>
    <recommendedName>
        <fullName evidence="5">WxL domain-containing protein</fullName>
    </recommendedName>
</protein>
<proteinExistence type="predicted"/>
<dbReference type="Proteomes" id="UP000664601">
    <property type="component" value="Unassembled WGS sequence"/>
</dbReference>
<feature type="region of interest" description="Disordered" evidence="1">
    <location>
        <begin position="32"/>
        <end position="76"/>
    </location>
</feature>
<evidence type="ECO:0000313" key="4">
    <source>
        <dbReference type="Proteomes" id="UP000664601"/>
    </source>
</evidence>
<evidence type="ECO:0000313" key="3">
    <source>
        <dbReference type="EMBL" id="MBO1307964.1"/>
    </source>
</evidence>
<sequence>MKKRVFLIGLLLVSIMPTHAFAETVVDSGQMASSSESTESSQSSNESDSAQTDSSTTTETSEEAASSSTEEVAEELQPVITPRLAQAETEVSTFAVPSGYHLYNITSYATFKAAMQDTAYTKKYLLLQTDIVYGYVNGGIDTLTFTGDTIIDGAGTDGTHQYGMYYGYTLADGTNNWATLLKVSTANLNITFRNLKFGSSAYPNSTTAGLVYPYTDGSSFAANLNLTVENINYNIPGNGAVPFNGYYGTGSTVTFKGTNSFISSSTGNYGREFASGFRNIVFDSDSTNYIKVMSNPSGEDAVFRGESERGPIDVALNPRAQVTIDNGKNDLFASTTANLTIGEAAQFHYNVINGGGLRNVSYLNSGIRGVSDGAPTNISVGKNAEAVFENNKSISTSWAMTGNTVINANQPKRVLFSKINTSGSLFTGGSVTFNRKDTDATKKDQLSLLTNGATETTNSKLLGLNQSAVYTQSETGNQVALVYQPTVAISNLSTTTQVAPRQSDLILGGTLEVTPADRTLQQVSYKVATTNLIPNQDINSDSTQATIENTADGALLANQVVTGSTQLTLNQLVAQDYYLYAKVKDQVSLTASNRSFTVSTTSNWFAATQTVEPGIFVQLPVATEFASPMTGAFQSSSYAAENLGNTPVAISVSALSAGATNQFTLVDQLSKPAKFEATLDLSLKAAFNNQQKVVSLTTIDSSQAIVLPPFSGANSSGTFAFQGNYSGPLSGIKQSNYQLTFSIQPTGD</sequence>
<dbReference type="EMBL" id="JAFREM010000029">
    <property type="protein sequence ID" value="MBO1307964.1"/>
    <property type="molecule type" value="Genomic_DNA"/>
</dbReference>
<name>A0ABS3LEB8_9ENTE</name>
<feature type="chain" id="PRO_5046777896" description="WxL domain-containing protein" evidence="2">
    <location>
        <begin position="23"/>
        <end position="748"/>
    </location>
</feature>
<gene>
    <name evidence="3" type="ORF">JZO70_17450</name>
</gene>
<accession>A0ABS3LEB8</accession>
<feature type="compositionally biased region" description="Low complexity" evidence="1">
    <location>
        <begin position="33"/>
        <end position="70"/>
    </location>
</feature>
<reference evidence="3 4" key="1">
    <citation type="submission" date="2021-03" db="EMBL/GenBank/DDBJ databases">
        <title>Enterococcal diversity collection.</title>
        <authorList>
            <person name="Gilmore M.S."/>
            <person name="Schwartzman J."/>
            <person name="Van Tyne D."/>
            <person name="Martin M."/>
            <person name="Earl A.M."/>
            <person name="Manson A.L."/>
            <person name="Straub T."/>
            <person name="Salamzade R."/>
            <person name="Saavedra J."/>
            <person name="Lebreton F."/>
            <person name="Prichula J."/>
            <person name="Schaufler K."/>
            <person name="Gaca A."/>
            <person name="Sgardioli B."/>
            <person name="Wagenaar J."/>
            <person name="Strong T."/>
        </authorList>
    </citation>
    <scope>NUCLEOTIDE SEQUENCE [LARGE SCALE GENOMIC DNA]</scope>
    <source>
        <strain evidence="3 4">669A</strain>
    </source>
</reference>
<evidence type="ECO:0000256" key="1">
    <source>
        <dbReference type="SAM" id="MobiDB-lite"/>
    </source>
</evidence>
<feature type="signal peptide" evidence="2">
    <location>
        <begin position="1"/>
        <end position="22"/>
    </location>
</feature>